<evidence type="ECO:0000259" key="3">
    <source>
        <dbReference type="Pfam" id="PF07883"/>
    </source>
</evidence>
<dbReference type="InterPro" id="IPR014710">
    <property type="entry name" value="RmlC-like_jellyroll"/>
</dbReference>
<dbReference type="InterPro" id="IPR013096">
    <property type="entry name" value="Cupin_2"/>
</dbReference>
<evidence type="ECO:0000256" key="1">
    <source>
        <dbReference type="ARBA" id="ARBA00022723"/>
    </source>
</evidence>
<feature type="region of interest" description="Disordered" evidence="2">
    <location>
        <begin position="1"/>
        <end position="26"/>
    </location>
</feature>
<dbReference type="AlphaFoldDB" id="A0A090MJJ2"/>
<dbReference type="Proteomes" id="UP000035762">
    <property type="component" value="Unassembled WGS sequence"/>
</dbReference>
<comment type="caution">
    <text evidence="4">The sequence shown here is derived from an EMBL/GenBank/DDBJ whole genome shotgun (WGS) entry which is preliminary data.</text>
</comment>
<dbReference type="PANTHER" id="PTHR35848">
    <property type="entry name" value="OXALATE-BINDING PROTEIN"/>
    <property type="match status" value="1"/>
</dbReference>
<reference evidence="4 5" key="1">
    <citation type="journal article" date="2014" name="Genome Announc.">
        <title>Genome Sequence of Afipia felis Strain 76713, Isolated in Hospital Water Using an Amoeba Co-Culture Procedure.</title>
        <authorList>
            <person name="Benamar S."/>
            <person name="La Scola B."/>
            <person name="Croce O."/>
        </authorList>
    </citation>
    <scope>NUCLEOTIDE SEQUENCE [LARGE SCALE GENOMIC DNA]</scope>
    <source>
        <strain evidence="4 5">76713</strain>
    </source>
</reference>
<dbReference type="SUPFAM" id="SSF51182">
    <property type="entry name" value="RmlC-like cupins"/>
    <property type="match status" value="1"/>
</dbReference>
<dbReference type="RefSeq" id="WP_048755858.1">
    <property type="nucleotide sequence ID" value="NZ_CCAZ020000001.1"/>
</dbReference>
<evidence type="ECO:0000313" key="4">
    <source>
        <dbReference type="EMBL" id="CEG07670.1"/>
    </source>
</evidence>
<dbReference type="EMBL" id="CCAZ020000001">
    <property type="protein sequence ID" value="CEG07670.1"/>
    <property type="molecule type" value="Genomic_DNA"/>
</dbReference>
<dbReference type="CDD" id="cd02224">
    <property type="entry name" value="cupin_SPO2919-like"/>
    <property type="match status" value="1"/>
</dbReference>
<dbReference type="PANTHER" id="PTHR35848:SF9">
    <property type="entry name" value="SLL1358 PROTEIN"/>
    <property type="match status" value="1"/>
</dbReference>
<dbReference type="Pfam" id="PF07883">
    <property type="entry name" value="Cupin_2"/>
    <property type="match status" value="1"/>
</dbReference>
<evidence type="ECO:0000313" key="5">
    <source>
        <dbReference type="Proteomes" id="UP000035762"/>
    </source>
</evidence>
<dbReference type="InterPro" id="IPR011051">
    <property type="entry name" value="RmlC_Cupin_sf"/>
</dbReference>
<dbReference type="Gene3D" id="2.60.120.10">
    <property type="entry name" value="Jelly Rolls"/>
    <property type="match status" value="1"/>
</dbReference>
<proteinExistence type="predicted"/>
<gene>
    <name evidence="4" type="ORF">BN961_01070</name>
</gene>
<feature type="domain" description="Cupin type-2" evidence="3">
    <location>
        <begin position="58"/>
        <end position="125"/>
    </location>
</feature>
<organism evidence="4 5">
    <name type="scientific">Afipia felis</name>
    <name type="common">Cat scratch disease bacillus</name>
    <dbReference type="NCBI Taxonomy" id="1035"/>
    <lineage>
        <taxon>Bacteria</taxon>
        <taxon>Pseudomonadati</taxon>
        <taxon>Pseudomonadota</taxon>
        <taxon>Alphaproteobacteria</taxon>
        <taxon>Hyphomicrobiales</taxon>
        <taxon>Nitrobacteraceae</taxon>
        <taxon>Afipia</taxon>
    </lineage>
</organism>
<keyword evidence="1" id="KW-0479">Metal-binding</keyword>
<sequence>MSDSAKSSPLALVATDVPPRTKPSNYPEPFFSRMLKREKRQLGDQFGLKNFGVNLTRLFPGGESALLHRHTKQDEFIYILEGRPTLVTDEGEVELEPGMCAGFPAAGRAHQLVNRTAADVVYIEIGDRTAGDEGSYPVDDLQAKMAASGKWIFTHKDGTPYD</sequence>
<accession>A0A090MJJ2</accession>
<name>A0A090MJJ2_AFIFE</name>
<dbReference type="STRING" id="1035.BN961_01070"/>
<protein>
    <recommendedName>
        <fullName evidence="3">Cupin type-2 domain-containing protein</fullName>
    </recommendedName>
</protein>
<dbReference type="GO" id="GO:0046872">
    <property type="term" value="F:metal ion binding"/>
    <property type="evidence" value="ECO:0007669"/>
    <property type="project" value="UniProtKB-KW"/>
</dbReference>
<dbReference type="InterPro" id="IPR051610">
    <property type="entry name" value="GPI/OXD"/>
</dbReference>
<keyword evidence="5" id="KW-1185">Reference proteome</keyword>
<evidence type="ECO:0000256" key="2">
    <source>
        <dbReference type="SAM" id="MobiDB-lite"/>
    </source>
</evidence>
<dbReference type="OrthoDB" id="5290459at2"/>